<feature type="compositionally biased region" description="Pro residues" evidence="1">
    <location>
        <begin position="72"/>
        <end position="86"/>
    </location>
</feature>
<dbReference type="Pfam" id="PF13248">
    <property type="entry name" value="Zn_ribbon_3"/>
    <property type="match status" value="1"/>
</dbReference>
<evidence type="ECO:0000313" key="6">
    <source>
        <dbReference type="Proteomes" id="UP001165079"/>
    </source>
</evidence>
<feature type="compositionally biased region" description="Low complexity" evidence="1">
    <location>
        <begin position="122"/>
        <end position="131"/>
    </location>
</feature>
<dbReference type="InterPro" id="IPR008979">
    <property type="entry name" value="Galactose-bd-like_sf"/>
</dbReference>
<feature type="transmembrane region" description="Helical" evidence="2">
    <location>
        <begin position="238"/>
        <end position="258"/>
    </location>
</feature>
<feature type="region of interest" description="Disordered" evidence="1">
    <location>
        <begin position="24"/>
        <end position="149"/>
    </location>
</feature>
<dbReference type="Gene3D" id="2.60.120.260">
    <property type="entry name" value="Galactose-binding domain-like"/>
    <property type="match status" value="1"/>
</dbReference>
<proteinExistence type="predicted"/>
<gene>
    <name evidence="5" type="ORF">Afil01_51490</name>
</gene>
<organism evidence="5 6">
    <name type="scientific">Actinorhabdospora filicis</name>
    <dbReference type="NCBI Taxonomy" id="1785913"/>
    <lineage>
        <taxon>Bacteria</taxon>
        <taxon>Bacillati</taxon>
        <taxon>Actinomycetota</taxon>
        <taxon>Actinomycetes</taxon>
        <taxon>Micromonosporales</taxon>
        <taxon>Micromonosporaceae</taxon>
        <taxon>Actinorhabdospora</taxon>
    </lineage>
</organism>
<comment type="caution">
    <text evidence="5">The sequence shown here is derived from an EMBL/GenBank/DDBJ whole genome shotgun (WGS) entry which is preliminary data.</text>
</comment>
<keyword evidence="2" id="KW-1133">Transmembrane helix</keyword>
<reference evidence="5" key="1">
    <citation type="submission" date="2023-03" db="EMBL/GenBank/DDBJ databases">
        <title>Actinorhabdospora filicis NBRC 111898.</title>
        <authorList>
            <person name="Ichikawa N."/>
            <person name="Sato H."/>
            <person name="Tonouchi N."/>
        </authorList>
    </citation>
    <scope>NUCLEOTIDE SEQUENCE</scope>
    <source>
        <strain evidence="5">NBRC 111898</strain>
    </source>
</reference>
<dbReference type="InterPro" id="IPR000421">
    <property type="entry name" value="FA58C"/>
</dbReference>
<feature type="compositionally biased region" description="Low complexity" evidence="1">
    <location>
        <begin position="33"/>
        <end position="57"/>
    </location>
</feature>
<dbReference type="RefSeq" id="WP_285665502.1">
    <property type="nucleotide sequence ID" value="NZ_BSTX01000004.1"/>
</dbReference>
<dbReference type="Pfam" id="PF00754">
    <property type="entry name" value="F5_F8_type_C"/>
    <property type="match status" value="1"/>
</dbReference>
<dbReference type="NCBIfam" id="NF047619">
    <property type="entry name" value="NADase_discoid"/>
    <property type="match status" value="1"/>
</dbReference>
<dbReference type="InterPro" id="IPR059113">
    <property type="entry name" value="Znf_ribbon"/>
</dbReference>
<keyword evidence="2" id="KW-0472">Membrane</keyword>
<evidence type="ECO:0000259" key="3">
    <source>
        <dbReference type="Pfam" id="PF00754"/>
    </source>
</evidence>
<protein>
    <recommendedName>
        <fullName evidence="7">Zinc ribbon domain-containing protein</fullName>
    </recommendedName>
</protein>
<name>A0A9W6SR51_9ACTN</name>
<evidence type="ECO:0008006" key="7">
    <source>
        <dbReference type="Google" id="ProtNLM"/>
    </source>
</evidence>
<evidence type="ECO:0000256" key="1">
    <source>
        <dbReference type="SAM" id="MobiDB-lite"/>
    </source>
</evidence>
<evidence type="ECO:0000256" key="2">
    <source>
        <dbReference type="SAM" id="Phobius"/>
    </source>
</evidence>
<dbReference type="Proteomes" id="UP001165079">
    <property type="component" value="Unassembled WGS sequence"/>
</dbReference>
<evidence type="ECO:0000259" key="4">
    <source>
        <dbReference type="Pfam" id="PF13248"/>
    </source>
</evidence>
<dbReference type="SUPFAM" id="SSF49785">
    <property type="entry name" value="Galactose-binding domain-like"/>
    <property type="match status" value="1"/>
</dbReference>
<feature type="domain" description="Putative zinc-ribbon" evidence="4">
    <location>
        <begin position="1"/>
        <end position="23"/>
    </location>
</feature>
<feature type="compositionally biased region" description="Pro residues" evidence="1">
    <location>
        <begin position="101"/>
        <end position="121"/>
    </location>
</feature>
<evidence type="ECO:0000313" key="5">
    <source>
        <dbReference type="EMBL" id="GLZ80342.1"/>
    </source>
</evidence>
<dbReference type="InterPro" id="IPR057561">
    <property type="entry name" value="NADase_transloc"/>
</dbReference>
<dbReference type="AlphaFoldDB" id="A0A9W6SR51"/>
<feature type="domain" description="F5/8 type C" evidence="3">
    <location>
        <begin position="286"/>
        <end position="398"/>
    </location>
</feature>
<accession>A0A9W6SR51</accession>
<keyword evidence="2" id="KW-0812">Transmembrane</keyword>
<sequence length="419" mass="45711">MTACPTCGAAVAQDDQFCGNCGEYLDWGSSASQQQPAAPTPAQAPYQAPTQAPVQQPVYPPPPAQQTGYAQPPAPQPGYPTPPPPVQGLIPPAVASRVPGVPQPPYGPPQAPYQPPQPVQPTQPVQGGPQAPVEPPPVQPGKVPDTPVRRIMPERRSPDAQPFELLSEGEVRCGPCGAVNPDTRKFCKRCGAELKTVDTVVEEKLSWWRRLFRRKRDPEDPRKWHAAGTRRSPRRIRIMRIIGIILVLGLILTAVALWPARSVVDSVINTVKDRFTSHVPVVPTEVRASSSGTNAKPEYVIDGVADRFWAPSGAGVDEWVEVQFKEPVRLTNIVVSSGSSKTPEDFRAQGRPNKVTFTITSKDGKVTTEEKEIQDQPDAQDFEFGISDVVTIRMTINSTFGYEAGKQVAVAELEFFKRK</sequence>
<keyword evidence="6" id="KW-1185">Reference proteome</keyword>
<dbReference type="EMBL" id="BSTX01000004">
    <property type="protein sequence ID" value="GLZ80342.1"/>
    <property type="molecule type" value="Genomic_DNA"/>
</dbReference>